<dbReference type="Pfam" id="PF00015">
    <property type="entry name" value="MCPsignal"/>
    <property type="match status" value="1"/>
</dbReference>
<dbReference type="STRING" id="698738.OLEAN_C35310"/>
<dbReference type="GO" id="GO:0016020">
    <property type="term" value="C:membrane"/>
    <property type="evidence" value="ECO:0007669"/>
    <property type="project" value="UniProtKB-SubCell"/>
</dbReference>
<evidence type="ECO:0000259" key="7">
    <source>
        <dbReference type="PROSITE" id="PS50111"/>
    </source>
</evidence>
<dbReference type="GO" id="GO:0007165">
    <property type="term" value="P:signal transduction"/>
    <property type="evidence" value="ECO:0007669"/>
    <property type="project" value="UniProtKB-KW"/>
</dbReference>
<protein>
    <submittedName>
        <fullName evidence="9">Methyl-accepting chemotaxis protein</fullName>
    </submittedName>
</protein>
<keyword evidence="10" id="KW-1185">Reference proteome</keyword>
<evidence type="ECO:0000313" key="10">
    <source>
        <dbReference type="Proteomes" id="UP000032749"/>
    </source>
</evidence>
<dbReference type="Pfam" id="PF00672">
    <property type="entry name" value="HAMP"/>
    <property type="match status" value="1"/>
</dbReference>
<comment type="subcellular location">
    <subcellularLocation>
        <location evidence="1">Membrane</location>
    </subcellularLocation>
</comment>
<dbReference type="CDD" id="cd06225">
    <property type="entry name" value="HAMP"/>
    <property type="match status" value="1"/>
</dbReference>
<feature type="region of interest" description="Disordered" evidence="5">
    <location>
        <begin position="309"/>
        <end position="333"/>
    </location>
</feature>
<gene>
    <name evidence="9" type="ORF">OLEAN_C35310</name>
</gene>
<dbReference type="GO" id="GO:0006935">
    <property type="term" value="P:chemotaxis"/>
    <property type="evidence" value="ECO:0007669"/>
    <property type="project" value="InterPro"/>
</dbReference>
<evidence type="ECO:0000256" key="4">
    <source>
        <dbReference type="PROSITE-ProRule" id="PRU00284"/>
    </source>
</evidence>
<dbReference type="PROSITE" id="PS50111">
    <property type="entry name" value="CHEMOTAXIS_TRANSDUC_2"/>
    <property type="match status" value="1"/>
</dbReference>
<comment type="similarity">
    <text evidence="3">Belongs to the methyl-accepting chemotaxis (MCP) protein family.</text>
</comment>
<dbReference type="KEGG" id="oai:OLEAN_C35310"/>
<dbReference type="SMART" id="SM00283">
    <property type="entry name" value="MA"/>
    <property type="match status" value="1"/>
</dbReference>
<dbReference type="CDD" id="cd11386">
    <property type="entry name" value="MCP_signal"/>
    <property type="match status" value="1"/>
</dbReference>
<dbReference type="HOGENOM" id="CLU_000445_107_27_6"/>
<evidence type="ECO:0000313" key="9">
    <source>
        <dbReference type="EMBL" id="CCK77707.1"/>
    </source>
</evidence>
<evidence type="ECO:0000256" key="2">
    <source>
        <dbReference type="ARBA" id="ARBA00023224"/>
    </source>
</evidence>
<organism evidence="9 10">
    <name type="scientific">Oleispira antarctica RB-8</name>
    <dbReference type="NCBI Taxonomy" id="698738"/>
    <lineage>
        <taxon>Bacteria</taxon>
        <taxon>Pseudomonadati</taxon>
        <taxon>Pseudomonadota</taxon>
        <taxon>Gammaproteobacteria</taxon>
        <taxon>Oceanospirillales</taxon>
        <taxon>Oceanospirillaceae</taxon>
        <taxon>Oleispira</taxon>
    </lineage>
</organism>
<feature type="transmembrane region" description="Helical" evidence="6">
    <location>
        <begin position="12"/>
        <end position="30"/>
    </location>
</feature>
<evidence type="ECO:0000256" key="3">
    <source>
        <dbReference type="ARBA" id="ARBA00029447"/>
    </source>
</evidence>
<dbReference type="InterPro" id="IPR004090">
    <property type="entry name" value="Chemotax_Me-accpt_rcpt"/>
</dbReference>
<dbReference type="SUPFAM" id="SSF58104">
    <property type="entry name" value="Methyl-accepting chemotaxis protein (MCP) signaling domain"/>
    <property type="match status" value="1"/>
</dbReference>
<dbReference type="PATRIC" id="fig|698738.3.peg.3676"/>
<dbReference type="EMBL" id="FO203512">
    <property type="protein sequence ID" value="CCK77707.1"/>
    <property type="molecule type" value="Genomic_DNA"/>
</dbReference>
<dbReference type="InterPro" id="IPR004089">
    <property type="entry name" value="MCPsignal_dom"/>
</dbReference>
<accession>R4YRJ2</accession>
<evidence type="ECO:0000256" key="6">
    <source>
        <dbReference type="SAM" id="Phobius"/>
    </source>
</evidence>
<evidence type="ECO:0000259" key="8">
    <source>
        <dbReference type="PROSITE" id="PS50885"/>
    </source>
</evidence>
<dbReference type="PROSITE" id="PS50885">
    <property type="entry name" value="HAMP"/>
    <property type="match status" value="1"/>
</dbReference>
<evidence type="ECO:0000256" key="1">
    <source>
        <dbReference type="ARBA" id="ARBA00004370"/>
    </source>
</evidence>
<name>R4YRJ2_OLEAN</name>
<dbReference type="InterPro" id="IPR003660">
    <property type="entry name" value="HAMP_dom"/>
</dbReference>
<dbReference type="PANTHER" id="PTHR32089">
    <property type="entry name" value="METHYL-ACCEPTING CHEMOTAXIS PROTEIN MCPB"/>
    <property type="match status" value="1"/>
</dbReference>
<sequence>MKFLLRLSIRYKIMAIALIGILGLSVYLFFSIQAQQATEAQLDKIENVIFPTIERVDRSGSLLFKLRNQLGTALSEEDVDLVNEAELSAQKLDALLTEIIHLNDKDQDTLQLQKAYRDYKHPSIALARGMLDGSIDFTQLASQAQTVNQSYDHFNEALSKFRDQSYSNFAQSIKTTNEQNKQTSIMGIIIALIVIVVLLFSAWSIANIITRTINRIVHSLADMSTGKGDLTIRLQTRAEDEVGDLVNNFNGFITHLQLLIKVMANLSKGVSDGADKVKTIAGKTQLGIHNQQDEINLVATAVNEMSATAQEVSRNAEEAANATKQAQEGTHQSQKIMTENIASISALVADVEHAREVIKNLAKESVLIGNASQVIQGIAEQTNLLALNAAIEAARAGEQGRGFAVVADEVRSLAARTEESTTEIQSIIERLQSGTEQAVNAMESSREKAIKVVDQSQATESSLISIMNNVDTINNMNGQVASAAVEQSAVSEEVSANIVKINEVSEDTVDEAAKTSQASSDLAEQARNLSKIVNEFKV</sequence>
<feature type="transmembrane region" description="Helical" evidence="6">
    <location>
        <begin position="185"/>
        <end position="206"/>
    </location>
</feature>
<feature type="domain" description="Methyl-accepting transducer" evidence="7">
    <location>
        <begin position="266"/>
        <end position="502"/>
    </location>
</feature>
<feature type="compositionally biased region" description="Polar residues" evidence="5">
    <location>
        <begin position="322"/>
        <end position="333"/>
    </location>
</feature>
<dbReference type="Proteomes" id="UP000032749">
    <property type="component" value="Chromosome"/>
</dbReference>
<keyword evidence="2 4" id="KW-0807">Transducer</keyword>
<dbReference type="PANTHER" id="PTHR32089:SF120">
    <property type="entry name" value="METHYL-ACCEPTING CHEMOTAXIS PROTEIN TLPQ"/>
    <property type="match status" value="1"/>
</dbReference>
<reference evidence="9 10" key="1">
    <citation type="journal article" date="2013" name="Nat. Commun.">
        <title>Genome sequence and functional genomic analysis of the oil-degrading bacterium Oleispira antarctica.</title>
        <authorList>
            <person name="Kube M."/>
            <person name="Chernikova T.N."/>
            <person name="Al-Ramahi Y."/>
            <person name="Beloqui A."/>
            <person name="Lopez-Cortez N."/>
            <person name="Guazzaroni M.E."/>
            <person name="Heipieper H.J."/>
            <person name="Klages S."/>
            <person name="Kotsyurbenko O.R."/>
            <person name="Langer I."/>
            <person name="Nechitaylo T.Y."/>
            <person name="Lunsdorf H."/>
            <person name="Fernandez M."/>
            <person name="Juarez S."/>
            <person name="Ciordia S."/>
            <person name="Singer A."/>
            <person name="Kagan O."/>
            <person name="Egorova O."/>
            <person name="Petit P.A."/>
            <person name="Stogios P."/>
            <person name="Kim Y."/>
            <person name="Tchigvintsev A."/>
            <person name="Flick R."/>
            <person name="Denaro R."/>
            <person name="Genovese M."/>
            <person name="Albar J.P."/>
            <person name="Reva O.N."/>
            <person name="Martinez-Gomariz M."/>
            <person name="Tran H."/>
            <person name="Ferrer M."/>
            <person name="Savchenko A."/>
            <person name="Yakunin A.F."/>
            <person name="Yakimov M.M."/>
            <person name="Golyshina O.V."/>
            <person name="Reinhardt R."/>
            <person name="Golyshin P.N."/>
        </authorList>
    </citation>
    <scope>NUCLEOTIDE SEQUENCE [LARGE SCALE GENOMIC DNA]</scope>
</reference>
<dbReference type="PRINTS" id="PR00260">
    <property type="entry name" value="CHEMTRNSDUCR"/>
</dbReference>
<dbReference type="SMART" id="SM00304">
    <property type="entry name" value="HAMP"/>
    <property type="match status" value="1"/>
</dbReference>
<dbReference type="AlphaFoldDB" id="R4YRJ2"/>
<dbReference type="OrthoDB" id="6376221at2"/>
<dbReference type="GO" id="GO:0004888">
    <property type="term" value="F:transmembrane signaling receptor activity"/>
    <property type="evidence" value="ECO:0007669"/>
    <property type="project" value="InterPro"/>
</dbReference>
<proteinExistence type="inferred from homology"/>
<keyword evidence="6" id="KW-1133">Transmembrane helix</keyword>
<keyword evidence="6" id="KW-0472">Membrane</keyword>
<keyword evidence="6" id="KW-0812">Transmembrane</keyword>
<feature type="domain" description="HAMP" evidence="8">
    <location>
        <begin position="207"/>
        <end position="261"/>
    </location>
</feature>
<dbReference type="FunFam" id="1.10.287.950:FF:000001">
    <property type="entry name" value="Methyl-accepting chemotaxis sensory transducer"/>
    <property type="match status" value="1"/>
</dbReference>
<dbReference type="Gene3D" id="1.10.287.950">
    <property type="entry name" value="Methyl-accepting chemotaxis protein"/>
    <property type="match status" value="1"/>
</dbReference>
<evidence type="ECO:0000256" key="5">
    <source>
        <dbReference type="SAM" id="MobiDB-lite"/>
    </source>
</evidence>